<evidence type="ECO:0000313" key="1">
    <source>
        <dbReference type="EMBL" id="KAG1779315.1"/>
    </source>
</evidence>
<feature type="non-terminal residue" evidence="1">
    <location>
        <position position="58"/>
    </location>
</feature>
<protein>
    <submittedName>
        <fullName evidence="1">Uncharacterized protein</fullName>
    </submittedName>
</protein>
<sequence length="58" mass="6585">LARIFQKILEDFGLTQKILAFNGDNATSNDTQTTKLDQLPNSFTKENCARCLNHMLQL</sequence>
<dbReference type="Proteomes" id="UP000714275">
    <property type="component" value="Unassembled WGS sequence"/>
</dbReference>
<organism evidence="1 2">
    <name type="scientific">Suillus placidus</name>
    <dbReference type="NCBI Taxonomy" id="48579"/>
    <lineage>
        <taxon>Eukaryota</taxon>
        <taxon>Fungi</taxon>
        <taxon>Dikarya</taxon>
        <taxon>Basidiomycota</taxon>
        <taxon>Agaricomycotina</taxon>
        <taxon>Agaricomycetes</taxon>
        <taxon>Agaricomycetidae</taxon>
        <taxon>Boletales</taxon>
        <taxon>Suillineae</taxon>
        <taxon>Suillaceae</taxon>
        <taxon>Suillus</taxon>
    </lineage>
</organism>
<evidence type="ECO:0000313" key="2">
    <source>
        <dbReference type="Proteomes" id="UP000714275"/>
    </source>
</evidence>
<proteinExistence type="predicted"/>
<name>A0A9P7A038_9AGAM</name>
<dbReference type="AlphaFoldDB" id="A0A9P7A038"/>
<dbReference type="EMBL" id="JABBWD010000012">
    <property type="protein sequence ID" value="KAG1779315.1"/>
    <property type="molecule type" value="Genomic_DNA"/>
</dbReference>
<gene>
    <name evidence="1" type="ORF">EV702DRAFT_936139</name>
</gene>
<keyword evidence="2" id="KW-1185">Reference proteome</keyword>
<comment type="caution">
    <text evidence="1">The sequence shown here is derived from an EMBL/GenBank/DDBJ whole genome shotgun (WGS) entry which is preliminary data.</text>
</comment>
<reference evidence="1" key="1">
    <citation type="journal article" date="2020" name="New Phytol.">
        <title>Comparative genomics reveals dynamic genome evolution in host specialist ectomycorrhizal fungi.</title>
        <authorList>
            <person name="Lofgren L.A."/>
            <person name="Nguyen N.H."/>
            <person name="Vilgalys R."/>
            <person name="Ruytinx J."/>
            <person name="Liao H.L."/>
            <person name="Branco S."/>
            <person name="Kuo A."/>
            <person name="LaButti K."/>
            <person name="Lipzen A."/>
            <person name="Andreopoulos W."/>
            <person name="Pangilinan J."/>
            <person name="Riley R."/>
            <person name="Hundley H."/>
            <person name="Na H."/>
            <person name="Barry K."/>
            <person name="Grigoriev I.V."/>
            <person name="Stajich J.E."/>
            <person name="Kennedy P.G."/>
        </authorList>
    </citation>
    <scope>NUCLEOTIDE SEQUENCE</scope>
    <source>
        <strain evidence="1">DOB743</strain>
    </source>
</reference>
<dbReference type="OrthoDB" id="3228311at2759"/>
<accession>A0A9P7A038</accession>
<feature type="non-terminal residue" evidence="1">
    <location>
        <position position="1"/>
    </location>
</feature>